<dbReference type="PROSITE" id="PS51296">
    <property type="entry name" value="RIESKE"/>
    <property type="match status" value="1"/>
</dbReference>
<dbReference type="AlphaFoldDB" id="A0A9E5JVD5"/>
<name>A0A9E5JVD5_9GAMM</name>
<organism evidence="8 9">
    <name type="scientific">Pseudomaricurvus hydrocarbonicus</name>
    <dbReference type="NCBI Taxonomy" id="1470433"/>
    <lineage>
        <taxon>Bacteria</taxon>
        <taxon>Pseudomonadati</taxon>
        <taxon>Pseudomonadota</taxon>
        <taxon>Gammaproteobacteria</taxon>
        <taxon>Cellvibrionales</taxon>
        <taxon>Cellvibrionaceae</taxon>
        <taxon>Pseudomaricurvus</taxon>
    </lineage>
</organism>
<dbReference type="PRINTS" id="PR00090">
    <property type="entry name" value="RNGDIOXGNASE"/>
</dbReference>
<dbReference type="CDD" id="cd03469">
    <property type="entry name" value="Rieske_RO_Alpha_N"/>
    <property type="match status" value="1"/>
</dbReference>
<keyword evidence="5" id="KW-0408">Iron</keyword>
<evidence type="ECO:0000256" key="1">
    <source>
        <dbReference type="ARBA" id="ARBA00001962"/>
    </source>
</evidence>
<evidence type="ECO:0000313" key="8">
    <source>
        <dbReference type="EMBL" id="NHO66166.1"/>
    </source>
</evidence>
<evidence type="ECO:0000256" key="2">
    <source>
        <dbReference type="ARBA" id="ARBA00022714"/>
    </source>
</evidence>
<dbReference type="GO" id="GO:0051537">
    <property type="term" value="F:2 iron, 2 sulfur cluster binding"/>
    <property type="evidence" value="ECO:0007669"/>
    <property type="project" value="UniProtKB-KW"/>
</dbReference>
<keyword evidence="4" id="KW-0560">Oxidoreductase</keyword>
<protein>
    <submittedName>
        <fullName evidence="8">Rieske 2Fe-2S domain-containing protein</fullName>
    </submittedName>
</protein>
<evidence type="ECO:0000256" key="6">
    <source>
        <dbReference type="ARBA" id="ARBA00023014"/>
    </source>
</evidence>
<evidence type="ECO:0000256" key="4">
    <source>
        <dbReference type="ARBA" id="ARBA00023002"/>
    </source>
</evidence>
<dbReference type="GO" id="GO:0016491">
    <property type="term" value="F:oxidoreductase activity"/>
    <property type="evidence" value="ECO:0007669"/>
    <property type="project" value="UniProtKB-KW"/>
</dbReference>
<dbReference type="InterPro" id="IPR036922">
    <property type="entry name" value="Rieske_2Fe-2S_sf"/>
</dbReference>
<keyword evidence="9" id="KW-1185">Reference proteome</keyword>
<accession>A0A9E5JVD5</accession>
<dbReference type="GO" id="GO:0005506">
    <property type="term" value="F:iron ion binding"/>
    <property type="evidence" value="ECO:0007669"/>
    <property type="project" value="InterPro"/>
</dbReference>
<dbReference type="InterPro" id="IPR017941">
    <property type="entry name" value="Rieske_2Fe-2S"/>
</dbReference>
<comment type="caution">
    <text evidence="8">The sequence shown here is derived from an EMBL/GenBank/DDBJ whole genome shotgun (WGS) entry which is preliminary data.</text>
</comment>
<dbReference type="Gene3D" id="2.102.10.10">
    <property type="entry name" value="Rieske [2Fe-2S] iron-sulphur domain"/>
    <property type="match status" value="1"/>
</dbReference>
<dbReference type="EMBL" id="JAAONZ010000007">
    <property type="protein sequence ID" value="NHO66166.1"/>
    <property type="molecule type" value="Genomic_DNA"/>
</dbReference>
<evidence type="ECO:0000313" key="9">
    <source>
        <dbReference type="Proteomes" id="UP000787472"/>
    </source>
</evidence>
<evidence type="ECO:0000256" key="3">
    <source>
        <dbReference type="ARBA" id="ARBA00022723"/>
    </source>
</evidence>
<sequence length="460" mass="52390">MSNLIDTQQIDWPDSWLTLEHGIRSGRYTDPEFAKLEHEKLWLNVWQMAARLDEIPKPGDHTVYEIGNQSVLLVRNEDGEVKAYHNFCPHRGTALADCSGHFDKNRIICPFHGWRWNLDGENEYVLEKDNFRGGELQNSDVALREVNMEIFAGFIFVHFAKEPQPFDEYIAPVRDLLEGLAVKDMHHYWWKSVTAPANWKVAVEAFLEGYHVPATHPQLEKPGADFIYGDDVSGEVAYAHDNHFYETFDKGHGRFYGGPNTPMAGKAQGAVDPVDAMANRLNLLVEGMDAMVLKEDVDLVRALKGKPIPEGSSLGGEYVKALYSTAAAQGRPMPKLEKDILDMWGGEIFIFPNLLVLPQAGNVMMYRVRPDGFNPDSCVFEIFSTKSYPADVEPPRAEVQPMDDVSDPEQFRQIPRQDFANIPRIQKGLKTQGCRQVWLANYYEKIILNMHQEMDRYLKS</sequence>
<evidence type="ECO:0000256" key="5">
    <source>
        <dbReference type="ARBA" id="ARBA00023004"/>
    </source>
</evidence>
<dbReference type="Proteomes" id="UP000787472">
    <property type="component" value="Unassembled WGS sequence"/>
</dbReference>
<dbReference type="Pfam" id="PF00355">
    <property type="entry name" value="Rieske"/>
    <property type="match status" value="1"/>
</dbReference>
<reference evidence="8" key="1">
    <citation type="submission" date="2020-03" db="EMBL/GenBank/DDBJ databases">
        <authorList>
            <person name="Guo F."/>
        </authorList>
    </citation>
    <scope>NUCLEOTIDE SEQUENCE</scope>
    <source>
        <strain evidence="8">JCM 30134</strain>
    </source>
</reference>
<dbReference type="SUPFAM" id="SSF50022">
    <property type="entry name" value="ISP domain"/>
    <property type="match status" value="1"/>
</dbReference>
<dbReference type="SUPFAM" id="SSF55961">
    <property type="entry name" value="Bet v1-like"/>
    <property type="match status" value="1"/>
</dbReference>
<dbReference type="Pfam" id="PF00848">
    <property type="entry name" value="Ring_hydroxyl_A"/>
    <property type="match status" value="2"/>
</dbReference>
<feature type="domain" description="Rieske" evidence="7">
    <location>
        <begin position="46"/>
        <end position="157"/>
    </location>
</feature>
<dbReference type="PANTHER" id="PTHR43756:SF5">
    <property type="entry name" value="CHOLINE MONOOXYGENASE, CHLOROPLASTIC"/>
    <property type="match status" value="1"/>
</dbReference>
<dbReference type="InterPro" id="IPR001663">
    <property type="entry name" value="Rng_hydr_dOase-A"/>
</dbReference>
<dbReference type="Gene3D" id="3.90.380.10">
    <property type="entry name" value="Naphthalene 1,2-dioxygenase Alpha Subunit, Chain A, domain 1"/>
    <property type="match status" value="1"/>
</dbReference>
<comment type="cofactor">
    <cofactor evidence="1">
        <name>Fe cation</name>
        <dbReference type="ChEBI" id="CHEBI:24875"/>
    </cofactor>
</comment>
<keyword evidence="6" id="KW-0411">Iron-sulfur</keyword>
<dbReference type="RefSeq" id="WP_167186475.1">
    <property type="nucleotide sequence ID" value="NZ_JAAONZ010000007.1"/>
</dbReference>
<gene>
    <name evidence="8" type="ORF">G8770_11470</name>
</gene>
<keyword evidence="3" id="KW-0479">Metal-binding</keyword>
<evidence type="ECO:0000259" key="7">
    <source>
        <dbReference type="PROSITE" id="PS51296"/>
    </source>
</evidence>
<dbReference type="PANTHER" id="PTHR43756">
    <property type="entry name" value="CHOLINE MONOOXYGENASE, CHLOROPLASTIC"/>
    <property type="match status" value="1"/>
</dbReference>
<keyword evidence="2" id="KW-0001">2Fe-2S</keyword>
<dbReference type="InterPro" id="IPR015879">
    <property type="entry name" value="Ring_hydroxy_dOase_asu_C_dom"/>
</dbReference>
<proteinExistence type="predicted"/>